<dbReference type="PANTHER" id="PTHR28661">
    <property type="entry name" value="SJOEGREN SYNDROME NUCLEAR AUTOANTIGEN 1"/>
    <property type="match status" value="1"/>
</dbReference>
<dbReference type="KEGG" id="bbes:BESB_063220"/>
<reference evidence="2 3" key="1">
    <citation type="submission" date="2017-09" db="EMBL/GenBank/DDBJ databases">
        <title>Genome sequencing of Besnoitia besnoiti strain Bb-Ger1.</title>
        <authorList>
            <person name="Schares G."/>
            <person name="Venepally P."/>
            <person name="Lorenzi H.A."/>
        </authorList>
    </citation>
    <scope>NUCLEOTIDE SEQUENCE [LARGE SCALE GENOMIC DNA]</scope>
    <source>
        <strain evidence="2 3">Bb-Ger1</strain>
    </source>
</reference>
<evidence type="ECO:0000313" key="3">
    <source>
        <dbReference type="Proteomes" id="UP000224006"/>
    </source>
</evidence>
<dbReference type="InterPro" id="IPR033362">
    <property type="entry name" value="SSNA1_fam"/>
</dbReference>
<organism evidence="2 3">
    <name type="scientific">Besnoitia besnoiti</name>
    <name type="common">Apicomplexan protozoan</name>
    <dbReference type="NCBI Taxonomy" id="94643"/>
    <lineage>
        <taxon>Eukaryota</taxon>
        <taxon>Sar</taxon>
        <taxon>Alveolata</taxon>
        <taxon>Apicomplexa</taxon>
        <taxon>Conoidasida</taxon>
        <taxon>Coccidia</taxon>
        <taxon>Eucoccidiorida</taxon>
        <taxon>Eimeriorina</taxon>
        <taxon>Sarcocystidae</taxon>
        <taxon>Besnoitia</taxon>
    </lineage>
</organism>
<feature type="coiled-coil region" evidence="1">
    <location>
        <begin position="21"/>
        <end position="79"/>
    </location>
</feature>
<evidence type="ECO:0000256" key="1">
    <source>
        <dbReference type="SAM" id="Coils"/>
    </source>
</evidence>
<keyword evidence="3" id="KW-1185">Reference proteome</keyword>
<dbReference type="PANTHER" id="PTHR28661:SF1">
    <property type="entry name" value="MICROTUBULE NUCLEATION FACTOR SSNA1"/>
    <property type="match status" value="1"/>
</dbReference>
<name>A0A2A9MBT1_BESBE</name>
<sequence length="112" mass="12898">MMANHHPANLSSCGNELLKCIDDLKRKRDEISKQIMLESEEREKVQRGISALTEKLQKLNASNEKNMQAKEEYDKTIQDTEAAYMKIIESSQTLLHVLRRESMSLAKKSSME</sequence>
<dbReference type="VEuPathDB" id="ToxoDB:BESB_063220"/>
<proteinExistence type="predicted"/>
<dbReference type="EMBL" id="NWUJ01000005">
    <property type="protein sequence ID" value="PFH35435.1"/>
    <property type="molecule type" value="Genomic_DNA"/>
</dbReference>
<comment type="caution">
    <text evidence="2">The sequence shown here is derived from an EMBL/GenBank/DDBJ whole genome shotgun (WGS) entry which is preliminary data.</text>
</comment>
<protein>
    <submittedName>
        <fullName evidence="2">Sjoegren syndrome nuclear autoantigen 1 family protein</fullName>
    </submittedName>
</protein>
<dbReference type="GO" id="GO:0036064">
    <property type="term" value="C:ciliary basal body"/>
    <property type="evidence" value="ECO:0007669"/>
    <property type="project" value="TreeGrafter"/>
</dbReference>
<dbReference type="STRING" id="94643.A0A2A9MBT1"/>
<dbReference type="AlphaFoldDB" id="A0A2A9MBT1"/>
<dbReference type="RefSeq" id="XP_029219444.1">
    <property type="nucleotide sequence ID" value="XM_029364736.1"/>
</dbReference>
<dbReference type="Proteomes" id="UP000224006">
    <property type="component" value="Chromosome V"/>
</dbReference>
<gene>
    <name evidence="2" type="ORF">BESB_063220</name>
</gene>
<keyword evidence="1" id="KW-0175">Coiled coil</keyword>
<evidence type="ECO:0000313" key="2">
    <source>
        <dbReference type="EMBL" id="PFH35435.1"/>
    </source>
</evidence>
<dbReference type="OrthoDB" id="295355at2759"/>
<accession>A0A2A9MBT1</accession>
<dbReference type="GeneID" id="40311250"/>